<dbReference type="RefSeq" id="WP_031562776.1">
    <property type="nucleotide sequence ID" value="NZ_CAAAIS010000002.1"/>
</dbReference>
<dbReference type="AlphaFoldDB" id="A0A378LR57"/>
<name>A0A378LR57_9GAMM</name>
<gene>
    <name evidence="2" type="ORF">NCTC11532_00469</name>
</gene>
<dbReference type="OrthoDB" id="5637644at2"/>
<evidence type="ECO:0000313" key="3">
    <source>
        <dbReference type="Proteomes" id="UP000255297"/>
    </source>
</evidence>
<dbReference type="Proteomes" id="UP000255297">
    <property type="component" value="Unassembled WGS sequence"/>
</dbReference>
<organism evidence="2 3">
    <name type="scientific">Legionella wadsworthii</name>
    <dbReference type="NCBI Taxonomy" id="28088"/>
    <lineage>
        <taxon>Bacteria</taxon>
        <taxon>Pseudomonadati</taxon>
        <taxon>Pseudomonadota</taxon>
        <taxon>Gammaproteobacteria</taxon>
        <taxon>Legionellales</taxon>
        <taxon>Legionellaceae</taxon>
        <taxon>Legionella</taxon>
    </lineage>
</organism>
<evidence type="ECO:0008006" key="4">
    <source>
        <dbReference type="Google" id="ProtNLM"/>
    </source>
</evidence>
<sequence>MKSNPVRTYSYGIILFALPYLAHADCTLELPPNEEMVIHGDLNTSRLLTCSIIYYGDNNDYLLNFITKTNTSFVNHLMMPEGTLMSLSFASLNNDNELKLKLESKAQLGITNDSDNFIHLKCREA</sequence>
<protein>
    <recommendedName>
        <fullName evidence="4">Secreted protein</fullName>
    </recommendedName>
</protein>
<reference evidence="2 3" key="1">
    <citation type="submission" date="2018-06" db="EMBL/GenBank/DDBJ databases">
        <authorList>
            <consortium name="Pathogen Informatics"/>
            <person name="Doyle S."/>
        </authorList>
    </citation>
    <scope>NUCLEOTIDE SEQUENCE [LARGE SCALE GENOMIC DNA]</scope>
    <source>
        <strain evidence="2 3">NCTC11532</strain>
    </source>
</reference>
<keyword evidence="3" id="KW-1185">Reference proteome</keyword>
<dbReference type="STRING" id="1122170.GCA_000701265_02208"/>
<evidence type="ECO:0000313" key="2">
    <source>
        <dbReference type="EMBL" id="STY28299.1"/>
    </source>
</evidence>
<proteinExistence type="predicted"/>
<evidence type="ECO:0000256" key="1">
    <source>
        <dbReference type="SAM" id="SignalP"/>
    </source>
</evidence>
<feature type="signal peptide" evidence="1">
    <location>
        <begin position="1"/>
        <end position="24"/>
    </location>
</feature>
<dbReference type="EMBL" id="UGPB01000001">
    <property type="protein sequence ID" value="STY28299.1"/>
    <property type="molecule type" value="Genomic_DNA"/>
</dbReference>
<accession>A0A378LR57</accession>
<keyword evidence="1" id="KW-0732">Signal</keyword>
<feature type="chain" id="PRO_5016698819" description="Secreted protein" evidence="1">
    <location>
        <begin position="25"/>
        <end position="125"/>
    </location>
</feature>